<evidence type="ECO:0000313" key="3">
    <source>
        <dbReference type="Proteomes" id="UP000007110"/>
    </source>
</evidence>
<dbReference type="EnsemblMetazoa" id="XM_030997648">
    <property type="protein sequence ID" value="XP_030853508"/>
    <property type="gene ID" value="LOC105446878"/>
</dbReference>
<evidence type="ECO:0000313" key="2">
    <source>
        <dbReference type="EnsemblMetazoa" id="XP_030853508"/>
    </source>
</evidence>
<dbReference type="AlphaFoldDB" id="A0A7M7PQD4"/>
<dbReference type="Proteomes" id="UP000007110">
    <property type="component" value="Unassembled WGS sequence"/>
</dbReference>
<protein>
    <submittedName>
        <fullName evidence="2">Uncharacterized protein</fullName>
    </submittedName>
</protein>
<evidence type="ECO:0000256" key="1">
    <source>
        <dbReference type="SAM" id="Phobius"/>
    </source>
</evidence>
<name>A0A7M7PQD4_STRPU</name>
<keyword evidence="1" id="KW-0472">Membrane</keyword>
<reference evidence="3" key="1">
    <citation type="submission" date="2015-02" db="EMBL/GenBank/DDBJ databases">
        <title>Genome sequencing for Strongylocentrotus purpuratus.</title>
        <authorList>
            <person name="Murali S."/>
            <person name="Liu Y."/>
            <person name="Vee V."/>
            <person name="English A."/>
            <person name="Wang M."/>
            <person name="Skinner E."/>
            <person name="Han Y."/>
            <person name="Muzny D.M."/>
            <person name="Worley K.C."/>
            <person name="Gibbs R.A."/>
        </authorList>
    </citation>
    <scope>NUCLEOTIDE SEQUENCE</scope>
</reference>
<reference evidence="2" key="2">
    <citation type="submission" date="2021-01" db="UniProtKB">
        <authorList>
            <consortium name="EnsemblMetazoa"/>
        </authorList>
    </citation>
    <scope>IDENTIFICATION</scope>
</reference>
<keyword evidence="3" id="KW-1185">Reference proteome</keyword>
<accession>A0A7M7PQD4</accession>
<dbReference type="GeneID" id="105446878"/>
<proteinExistence type="predicted"/>
<dbReference type="RefSeq" id="XP_030853508.1">
    <property type="nucleotide sequence ID" value="XM_030997648.1"/>
</dbReference>
<sequence length="166" mass="18889">MSSKMEHKPRRLYFLEIMSTRKNVIVVVGIIVLLILINLGFVLRGLLDISSDPVYKPKARFRNEEQDERISTIGTLYDSVINLSTNAPVDKMTSSNIFFMDEQDAIQKARRAQVSHTCIKNSSDDIYISFMEAIPTEGSVTLKLHNEIEVNLGTDIIDRERRQGVT</sequence>
<keyword evidence="1" id="KW-1133">Transmembrane helix</keyword>
<feature type="transmembrane region" description="Helical" evidence="1">
    <location>
        <begin position="24"/>
        <end position="47"/>
    </location>
</feature>
<organism evidence="2 3">
    <name type="scientific">Strongylocentrotus purpuratus</name>
    <name type="common">Purple sea urchin</name>
    <dbReference type="NCBI Taxonomy" id="7668"/>
    <lineage>
        <taxon>Eukaryota</taxon>
        <taxon>Metazoa</taxon>
        <taxon>Echinodermata</taxon>
        <taxon>Eleutherozoa</taxon>
        <taxon>Echinozoa</taxon>
        <taxon>Echinoidea</taxon>
        <taxon>Euechinoidea</taxon>
        <taxon>Echinacea</taxon>
        <taxon>Camarodonta</taxon>
        <taxon>Echinidea</taxon>
        <taxon>Strongylocentrotidae</taxon>
        <taxon>Strongylocentrotus</taxon>
    </lineage>
</organism>
<keyword evidence="1" id="KW-0812">Transmembrane</keyword>